<reference evidence="1 2" key="1">
    <citation type="journal article" date="2022" name="New Phytol.">
        <title>Ecological generalism drives hyperdiversity of secondary metabolite gene clusters in xylarialean endophytes.</title>
        <authorList>
            <person name="Franco M.E.E."/>
            <person name="Wisecaver J.H."/>
            <person name="Arnold A.E."/>
            <person name="Ju Y.M."/>
            <person name="Slot J.C."/>
            <person name="Ahrendt S."/>
            <person name="Moore L.P."/>
            <person name="Eastman K.E."/>
            <person name="Scott K."/>
            <person name="Konkel Z."/>
            <person name="Mondo S.J."/>
            <person name="Kuo A."/>
            <person name="Hayes R.D."/>
            <person name="Haridas S."/>
            <person name="Andreopoulos B."/>
            <person name="Riley R."/>
            <person name="LaButti K."/>
            <person name="Pangilinan J."/>
            <person name="Lipzen A."/>
            <person name="Amirebrahimi M."/>
            <person name="Yan J."/>
            <person name="Adam C."/>
            <person name="Keymanesh K."/>
            <person name="Ng V."/>
            <person name="Louie K."/>
            <person name="Northen T."/>
            <person name="Drula E."/>
            <person name="Henrissat B."/>
            <person name="Hsieh H.M."/>
            <person name="Youens-Clark K."/>
            <person name="Lutzoni F."/>
            <person name="Miadlikowska J."/>
            <person name="Eastwood D.C."/>
            <person name="Hamelin R.C."/>
            <person name="Grigoriev I.V."/>
            <person name="U'Ren J.M."/>
        </authorList>
    </citation>
    <scope>NUCLEOTIDE SEQUENCE [LARGE SCALE GENOMIC DNA]</scope>
    <source>
        <strain evidence="1 2">CBS 119005</strain>
    </source>
</reference>
<gene>
    <name evidence="1" type="ORF">F4820DRAFT_393850</name>
</gene>
<accession>A0ACB9YUQ5</accession>
<evidence type="ECO:0000313" key="2">
    <source>
        <dbReference type="Proteomes" id="UP001497700"/>
    </source>
</evidence>
<protein>
    <submittedName>
        <fullName evidence="1">Hydrolase</fullName>
    </submittedName>
</protein>
<sequence length="386" mass="41189">MSKLTIIKHARVFDGETVTGPKTVVIEGSHIGDDELADNADPSSVIIVDGTGCTLLPGLFDCHVHIGGGDSAAQLASCASFGVTTVCDMACIPPGKFAKLRAAKGPTTWLSASLPAYEENSRHGKLLRFALTPDHAVHNTDEAAKFVQDRVDEGVDYVKIIADAPGHDQAVLDRIQVEARKHGKMTVAHTAQYEAFGRGLHAGFDILTHVPMDNVLDDDVVGKMVRQKTVAVPTLMMMEAMANSWILWGISWVLPSIGRARNFQVALDSVTAMRDAGVPVLAGTDMNNSGIFTMAAGQSLHHELELLVRAGLSPVEALRAATSLAARHFHLPDRGRVAPGLRADLVLVEGEPDRDIAATRKISRVWSGGEEVPTSAARQGFGCAVM</sequence>
<dbReference type="EMBL" id="MU393515">
    <property type="protein sequence ID" value="KAI4862938.1"/>
    <property type="molecule type" value="Genomic_DNA"/>
</dbReference>
<keyword evidence="2" id="KW-1185">Reference proteome</keyword>
<comment type="caution">
    <text evidence="1">The sequence shown here is derived from an EMBL/GenBank/DDBJ whole genome shotgun (WGS) entry which is preliminary data.</text>
</comment>
<organism evidence="1 2">
    <name type="scientific">Hypoxylon rubiginosum</name>
    <dbReference type="NCBI Taxonomy" id="110542"/>
    <lineage>
        <taxon>Eukaryota</taxon>
        <taxon>Fungi</taxon>
        <taxon>Dikarya</taxon>
        <taxon>Ascomycota</taxon>
        <taxon>Pezizomycotina</taxon>
        <taxon>Sordariomycetes</taxon>
        <taxon>Xylariomycetidae</taxon>
        <taxon>Xylariales</taxon>
        <taxon>Hypoxylaceae</taxon>
        <taxon>Hypoxylon</taxon>
    </lineage>
</organism>
<evidence type="ECO:0000313" key="1">
    <source>
        <dbReference type="EMBL" id="KAI4862938.1"/>
    </source>
</evidence>
<name>A0ACB9YUQ5_9PEZI</name>
<keyword evidence="1" id="KW-0378">Hydrolase</keyword>
<dbReference type="Proteomes" id="UP001497700">
    <property type="component" value="Unassembled WGS sequence"/>
</dbReference>
<proteinExistence type="predicted"/>